<dbReference type="PANTHER" id="PTHR44591">
    <property type="entry name" value="STRESS RESPONSE REGULATOR PROTEIN 1"/>
    <property type="match status" value="1"/>
</dbReference>
<name>A0A9J6ZW75_9GAMM</name>
<feature type="modified residue" description="4-aspartylphosphate" evidence="2">
    <location>
        <position position="53"/>
    </location>
</feature>
<dbReference type="SMART" id="SM00448">
    <property type="entry name" value="REC"/>
    <property type="match status" value="1"/>
</dbReference>
<evidence type="ECO:0000259" key="3">
    <source>
        <dbReference type="PROSITE" id="PS50110"/>
    </source>
</evidence>
<dbReference type="GO" id="GO:0000160">
    <property type="term" value="P:phosphorelay signal transduction system"/>
    <property type="evidence" value="ECO:0007669"/>
    <property type="project" value="InterPro"/>
</dbReference>
<dbReference type="PANTHER" id="PTHR44591:SF3">
    <property type="entry name" value="RESPONSE REGULATORY DOMAIN-CONTAINING PROTEIN"/>
    <property type="match status" value="1"/>
</dbReference>
<dbReference type="InterPro" id="IPR001789">
    <property type="entry name" value="Sig_transdc_resp-reg_receiver"/>
</dbReference>
<dbReference type="InterPro" id="IPR011006">
    <property type="entry name" value="CheY-like_superfamily"/>
</dbReference>
<organism evidence="4 5">
    <name type="scientific">Candidatus Endoriftia persephonae</name>
    <dbReference type="NCBI Taxonomy" id="393765"/>
    <lineage>
        <taxon>Bacteria</taxon>
        <taxon>Pseudomonadati</taxon>
        <taxon>Pseudomonadota</taxon>
        <taxon>Gammaproteobacteria</taxon>
        <taxon>Chromatiales</taxon>
        <taxon>Sedimenticolaceae</taxon>
        <taxon>Candidatus Endoriftia</taxon>
    </lineage>
</organism>
<dbReference type="PROSITE" id="PS50110">
    <property type="entry name" value="RESPONSE_REGULATORY"/>
    <property type="match status" value="1"/>
</dbReference>
<dbReference type="EMBL" id="CP090569">
    <property type="protein sequence ID" value="USF86973.1"/>
    <property type="molecule type" value="Genomic_DNA"/>
</dbReference>
<evidence type="ECO:0000313" key="5">
    <source>
        <dbReference type="Proteomes" id="UP001056649"/>
    </source>
</evidence>
<dbReference type="AlphaFoldDB" id="A0A9J6ZW75"/>
<dbReference type="InterPro" id="IPR050595">
    <property type="entry name" value="Bact_response_regulator"/>
</dbReference>
<evidence type="ECO:0000256" key="2">
    <source>
        <dbReference type="PROSITE-ProRule" id="PRU00169"/>
    </source>
</evidence>
<dbReference type="Proteomes" id="UP001056649">
    <property type="component" value="Chromosome"/>
</dbReference>
<protein>
    <submittedName>
        <fullName evidence="4">Response regulator</fullName>
    </submittedName>
</protein>
<keyword evidence="5" id="KW-1185">Reference proteome</keyword>
<sequence>MKARILVIEDNEQNLYMETFLLEKHGYEVVGARDGREGLELASRIEPALIVLDIQLPAMDGHEVARRFKQQPETSDIPIVAVTSYAMNKDREQILASGCEGYIEKPINPASFASELERYLPASAAPNGHEP</sequence>
<evidence type="ECO:0000256" key="1">
    <source>
        <dbReference type="ARBA" id="ARBA00022553"/>
    </source>
</evidence>
<proteinExistence type="predicted"/>
<reference evidence="4" key="1">
    <citation type="journal article" date="2022" name="Mol. Ecol. Resour.">
        <title>The complete and closed genome of the facultative generalist Candidatus Endoriftia persephone from deep-sea hydrothermal vents.</title>
        <authorList>
            <person name="de Oliveira A.L."/>
            <person name="Srivastava A."/>
            <person name="Espada-Hinojosa S."/>
            <person name="Bright M."/>
        </authorList>
    </citation>
    <scope>NUCLEOTIDE SEQUENCE</scope>
    <source>
        <strain evidence="4">Tica-EPR-9o50.N</strain>
    </source>
</reference>
<dbReference type="Pfam" id="PF00072">
    <property type="entry name" value="Response_reg"/>
    <property type="match status" value="1"/>
</dbReference>
<keyword evidence="1 2" id="KW-0597">Phosphoprotein</keyword>
<gene>
    <name evidence="4" type="ORF">L0Y14_12630</name>
</gene>
<dbReference type="KEGG" id="eps:L0Y14_12630"/>
<dbReference type="Gene3D" id="3.40.50.2300">
    <property type="match status" value="1"/>
</dbReference>
<feature type="domain" description="Response regulatory" evidence="3">
    <location>
        <begin position="4"/>
        <end position="120"/>
    </location>
</feature>
<accession>A0A9J6ZW75</accession>
<dbReference type="SUPFAM" id="SSF52172">
    <property type="entry name" value="CheY-like"/>
    <property type="match status" value="1"/>
</dbReference>
<evidence type="ECO:0000313" key="4">
    <source>
        <dbReference type="EMBL" id="USF86973.1"/>
    </source>
</evidence>
<dbReference type="RefSeq" id="WP_005959013.1">
    <property type="nucleotide sequence ID" value="NZ_CP090569.1"/>
</dbReference>